<dbReference type="SUPFAM" id="SSF51206">
    <property type="entry name" value="cAMP-binding domain-like"/>
    <property type="match status" value="1"/>
</dbReference>
<evidence type="ECO:0000313" key="2">
    <source>
        <dbReference type="Proteomes" id="UP000186817"/>
    </source>
</evidence>
<gene>
    <name evidence="1" type="ORF">AK812_SmicGene37776</name>
</gene>
<name>A0A1Q9CFM9_SYMMI</name>
<dbReference type="AlphaFoldDB" id="A0A1Q9CFM9"/>
<evidence type="ECO:0008006" key="3">
    <source>
        <dbReference type="Google" id="ProtNLM"/>
    </source>
</evidence>
<sequence length="344" mass="39163">MFLKHQNDIPIDLSQRVTRFLQHAYRQRSSRTADSEVAIFGLLSKPLNAELQFTRYKDCLYSLTLLRKILTNEDVLYQAETVAQKLAVKALTTVQLAQNDMVFNRGAVADTTYFSLDENLRYFHYVEDVEVKNHTLIAEVALWTAWVHIGDLVSTDMTGLVAIDIDAFCRCVSELQETHQQAIFLAQCIVSALNDLDNMSDLWIYEIEDEDGESPVMDQGSSQGETNPWHWFWSRVTSVFGRRRGRRKKARGPAPSAVVPARKGLCWVCLRSRDASMHHGGTDAVFTGIFNAEAEDAKSICHSLKRKAKKWQRVLEDRQAIREIVSREAPAEKDDVLQKAEQQA</sequence>
<keyword evidence="2" id="KW-1185">Reference proteome</keyword>
<dbReference type="InterPro" id="IPR018490">
    <property type="entry name" value="cNMP-bd_dom_sf"/>
</dbReference>
<dbReference type="EMBL" id="LSRX01001260">
    <property type="protein sequence ID" value="OLP81657.1"/>
    <property type="molecule type" value="Genomic_DNA"/>
</dbReference>
<comment type="caution">
    <text evidence="1">The sequence shown here is derived from an EMBL/GenBank/DDBJ whole genome shotgun (WGS) entry which is preliminary data.</text>
</comment>
<dbReference type="Proteomes" id="UP000186817">
    <property type="component" value="Unassembled WGS sequence"/>
</dbReference>
<proteinExistence type="predicted"/>
<evidence type="ECO:0000313" key="1">
    <source>
        <dbReference type="EMBL" id="OLP81657.1"/>
    </source>
</evidence>
<dbReference type="OrthoDB" id="421226at2759"/>
<accession>A0A1Q9CFM9</accession>
<organism evidence="1 2">
    <name type="scientific">Symbiodinium microadriaticum</name>
    <name type="common">Dinoflagellate</name>
    <name type="synonym">Zooxanthella microadriatica</name>
    <dbReference type="NCBI Taxonomy" id="2951"/>
    <lineage>
        <taxon>Eukaryota</taxon>
        <taxon>Sar</taxon>
        <taxon>Alveolata</taxon>
        <taxon>Dinophyceae</taxon>
        <taxon>Suessiales</taxon>
        <taxon>Symbiodiniaceae</taxon>
        <taxon>Symbiodinium</taxon>
    </lineage>
</organism>
<protein>
    <recommendedName>
        <fullName evidence="3">Cyclic nucleotide-binding domain-containing protein</fullName>
    </recommendedName>
</protein>
<reference evidence="1 2" key="1">
    <citation type="submission" date="2016-02" db="EMBL/GenBank/DDBJ databases">
        <title>Genome analysis of coral dinoflagellate symbionts highlights evolutionary adaptations to a symbiotic lifestyle.</title>
        <authorList>
            <person name="Aranda M."/>
            <person name="Li Y."/>
            <person name="Liew Y.J."/>
            <person name="Baumgarten S."/>
            <person name="Simakov O."/>
            <person name="Wilson M."/>
            <person name="Piel J."/>
            <person name="Ashoor H."/>
            <person name="Bougouffa S."/>
            <person name="Bajic V.B."/>
            <person name="Ryu T."/>
            <person name="Ravasi T."/>
            <person name="Bayer T."/>
            <person name="Micklem G."/>
            <person name="Kim H."/>
            <person name="Bhak J."/>
            <person name="Lajeunesse T.C."/>
            <person name="Voolstra C.R."/>
        </authorList>
    </citation>
    <scope>NUCLEOTIDE SEQUENCE [LARGE SCALE GENOMIC DNA]</scope>
    <source>
        <strain evidence="1 2">CCMP2467</strain>
    </source>
</reference>